<dbReference type="Proteomes" id="UP001519332">
    <property type="component" value="Unassembled WGS sequence"/>
</dbReference>
<name>A0ABS4TU81_9PSEU</name>
<sequence length="126" mass="12831">MPDGFGIVPEELRQTAGRIGDVIAGVAGAVWQGPSDDYGHPGVQMGWAGFIDQMKAHVETLRAKADGHGENLITAAASYLDRESGVGQVLGQAGSLLESAAEVLGGGRPTSGAHLGIAQRLNPGGM</sequence>
<protein>
    <recommendedName>
        <fullName evidence="3">WXG100 family type VII secretion target</fullName>
    </recommendedName>
</protein>
<dbReference type="EMBL" id="JAGINW010000001">
    <property type="protein sequence ID" value="MBP2327979.1"/>
    <property type="molecule type" value="Genomic_DNA"/>
</dbReference>
<keyword evidence="2" id="KW-1185">Reference proteome</keyword>
<gene>
    <name evidence="1" type="ORF">JOF56_008364</name>
</gene>
<evidence type="ECO:0008006" key="3">
    <source>
        <dbReference type="Google" id="ProtNLM"/>
    </source>
</evidence>
<accession>A0ABS4TU81</accession>
<evidence type="ECO:0000313" key="1">
    <source>
        <dbReference type="EMBL" id="MBP2327979.1"/>
    </source>
</evidence>
<proteinExistence type="predicted"/>
<organism evidence="1 2">
    <name type="scientific">Kibdelosporangium banguiense</name>
    <dbReference type="NCBI Taxonomy" id="1365924"/>
    <lineage>
        <taxon>Bacteria</taxon>
        <taxon>Bacillati</taxon>
        <taxon>Actinomycetota</taxon>
        <taxon>Actinomycetes</taxon>
        <taxon>Pseudonocardiales</taxon>
        <taxon>Pseudonocardiaceae</taxon>
        <taxon>Kibdelosporangium</taxon>
    </lineage>
</organism>
<reference evidence="1 2" key="1">
    <citation type="submission" date="2021-03" db="EMBL/GenBank/DDBJ databases">
        <title>Sequencing the genomes of 1000 actinobacteria strains.</title>
        <authorList>
            <person name="Klenk H.-P."/>
        </authorList>
    </citation>
    <scope>NUCLEOTIDE SEQUENCE [LARGE SCALE GENOMIC DNA]</scope>
    <source>
        <strain evidence="1 2">DSM 46670</strain>
    </source>
</reference>
<dbReference type="RefSeq" id="WP_209645065.1">
    <property type="nucleotide sequence ID" value="NZ_JAGINW010000001.1"/>
</dbReference>
<comment type="caution">
    <text evidence="1">The sequence shown here is derived from an EMBL/GenBank/DDBJ whole genome shotgun (WGS) entry which is preliminary data.</text>
</comment>
<evidence type="ECO:0000313" key="2">
    <source>
        <dbReference type="Proteomes" id="UP001519332"/>
    </source>
</evidence>